<evidence type="ECO:0000313" key="2">
    <source>
        <dbReference type="Proteomes" id="UP001404845"/>
    </source>
</evidence>
<dbReference type="Proteomes" id="UP001404845">
    <property type="component" value="Unassembled WGS sequence"/>
</dbReference>
<organism evidence="1 2">
    <name type="scientific">Methylorubrum rhodesianum</name>
    <dbReference type="NCBI Taxonomy" id="29427"/>
    <lineage>
        <taxon>Bacteria</taxon>
        <taxon>Pseudomonadati</taxon>
        <taxon>Pseudomonadota</taxon>
        <taxon>Alphaproteobacteria</taxon>
        <taxon>Hyphomicrobiales</taxon>
        <taxon>Methylobacteriaceae</taxon>
        <taxon>Methylorubrum</taxon>
    </lineage>
</organism>
<accession>A0ABU9Z4G3</accession>
<evidence type="ECO:0000313" key="1">
    <source>
        <dbReference type="EMBL" id="MEN3226153.1"/>
    </source>
</evidence>
<name>A0ABU9Z4G3_9HYPH</name>
<dbReference type="EMBL" id="JAQYXL010000001">
    <property type="protein sequence ID" value="MEN3226153.1"/>
    <property type="molecule type" value="Genomic_DNA"/>
</dbReference>
<gene>
    <name evidence="1" type="ORF">PUR21_00430</name>
</gene>
<proteinExistence type="predicted"/>
<dbReference type="RefSeq" id="WP_345969997.1">
    <property type="nucleotide sequence ID" value="NZ_JAQYXL010000001.1"/>
</dbReference>
<sequence length="41" mass="4606">MDLRTAVEEVQFFSCADASSRFFSGARPVGPSLNWLSTRRL</sequence>
<comment type="caution">
    <text evidence="1">The sequence shown here is derived from an EMBL/GenBank/DDBJ whole genome shotgun (WGS) entry which is preliminary data.</text>
</comment>
<keyword evidence="2" id="KW-1185">Reference proteome</keyword>
<protein>
    <submittedName>
        <fullName evidence="1">Uncharacterized protein</fullName>
    </submittedName>
</protein>
<reference evidence="1 2" key="1">
    <citation type="journal article" date="2023" name="PLoS ONE">
        <title>Complete genome assembly of Hawai'i environmental nontuberculous mycobacteria reveals unexpected co-isolation with methylobacteria.</title>
        <authorList>
            <person name="Hendrix J."/>
            <person name="Epperson L.E."/>
            <person name="Tong E.I."/>
            <person name="Chan Y.L."/>
            <person name="Hasan N.A."/>
            <person name="Dawrs S.N."/>
            <person name="Norton G.J."/>
            <person name="Virdi R."/>
            <person name="Crooks J.L."/>
            <person name="Chan E.D."/>
            <person name="Honda J.R."/>
            <person name="Strong M."/>
        </authorList>
    </citation>
    <scope>NUCLEOTIDE SEQUENCE [LARGE SCALE GENOMIC DNA]</scope>
    <source>
        <strain evidence="1 2">NJH_HI01</strain>
    </source>
</reference>